<protein>
    <recommendedName>
        <fullName evidence="5">Endonuclease/exonuclease/phosphatase domain-containing protein</fullName>
    </recommendedName>
</protein>
<evidence type="ECO:0000256" key="2">
    <source>
        <dbReference type="SAM" id="Phobius"/>
    </source>
</evidence>
<dbReference type="InterPro" id="IPR036691">
    <property type="entry name" value="Endo/exonu/phosph_ase_sf"/>
</dbReference>
<feature type="coiled-coil region" evidence="1">
    <location>
        <begin position="101"/>
        <end position="128"/>
    </location>
</feature>
<comment type="caution">
    <text evidence="3">The sequence shown here is derived from an EMBL/GenBank/DDBJ whole genome shotgun (WGS) entry which is preliminary data.</text>
</comment>
<reference evidence="3" key="1">
    <citation type="submission" date="2021-02" db="EMBL/GenBank/DDBJ databases">
        <authorList>
            <person name="Nowell W R."/>
        </authorList>
    </citation>
    <scope>NUCLEOTIDE SEQUENCE</scope>
</reference>
<sequence>MCKNEPKCAQCDGNHHSLDNQCQVIKEYKDQLKEDVEDAIQKGLLQRLSLQEKSPMFEFRDQDFPPLTTSDNHSNKRWNIALPHTTVESNFLRSSDTEKAFESINDNLTKLIDSNKRLENKIDLLSTSTKTVTLDTQLHQAVLADIINIMKDFVQYFIPATLTSGKSERISLVPVANEYYSRFHFGSSRLINGFQLNHQVQLIPTSHNNNIIKTDQHRTLSRTSNLDVLAKAFFPALHNYLLNPRDEAMHRLKTWNFSTKDQKLVLSLLDEWYSGRTLNTVLEEWEQVGIASLRNQKEYIKILCYNVEGWGTRAVEAIDLAHEVQVSVCIFTEVGELWSTCRLPHFNKFYQKDTNKNGGVCIAVGKHLKATRIEVNIPNTVIIDITGLLEPVRIIGIYWPTSQQRDLDEIQPFVIEGTILSGDFNGTVKEWNSQITDRRGASGSFYGSRCENSKSEIDVNVDEETFEQTTAMFIHFITVFENVQHQRITTLKKMKYDESTIELFVTHSFHIVIGELLNKSYYLLVSREASIESEYIQTEFLPNHRCIFLRELLNKTFRSYPRLRRIKYYPLLCRKNQQLKCFYDENYMCICDLDRFSNCFTFHHSSTYNCQDHNDCENGGQYFQGNATCPSVMYEFVRNVITERSVNFQPVLYVLSPLTPIAHLHIRLHRQLIDDNDLVEQRTWRFVRCSYSINIFNSFIILCHFLIPFTINLISTIFIIIFIARSRFNLQPGITFTQHLELKFKQNKHHFIASCALVLLALPRLITSLTRGCMKTPRNSWLFLFGYLISFLSSTIKFFAYILPWKIYKDEFKNVMKTSMRTLRMTNIRKHLFHDLTGLN</sequence>
<keyword evidence="1" id="KW-0175">Coiled coil</keyword>
<evidence type="ECO:0008006" key="5">
    <source>
        <dbReference type="Google" id="ProtNLM"/>
    </source>
</evidence>
<keyword evidence="2" id="KW-0472">Membrane</keyword>
<dbReference type="Proteomes" id="UP000663869">
    <property type="component" value="Unassembled WGS sequence"/>
</dbReference>
<dbReference type="Gene3D" id="1.20.1070.10">
    <property type="entry name" value="Rhodopsin 7-helix transmembrane proteins"/>
    <property type="match status" value="1"/>
</dbReference>
<organism evidence="3 4">
    <name type="scientific">Rotaria socialis</name>
    <dbReference type="NCBI Taxonomy" id="392032"/>
    <lineage>
        <taxon>Eukaryota</taxon>
        <taxon>Metazoa</taxon>
        <taxon>Spiralia</taxon>
        <taxon>Gnathifera</taxon>
        <taxon>Rotifera</taxon>
        <taxon>Eurotatoria</taxon>
        <taxon>Bdelloidea</taxon>
        <taxon>Philodinida</taxon>
        <taxon>Philodinidae</taxon>
        <taxon>Rotaria</taxon>
    </lineage>
</organism>
<dbReference type="SUPFAM" id="SSF56219">
    <property type="entry name" value="DNase I-like"/>
    <property type="match status" value="1"/>
</dbReference>
<evidence type="ECO:0000313" key="3">
    <source>
        <dbReference type="EMBL" id="CAF3755541.1"/>
    </source>
</evidence>
<keyword evidence="2" id="KW-0812">Transmembrane</keyword>
<accession>A0A818YI73</accession>
<evidence type="ECO:0000256" key="1">
    <source>
        <dbReference type="SAM" id="Coils"/>
    </source>
</evidence>
<proteinExistence type="predicted"/>
<feature type="transmembrane region" description="Helical" evidence="2">
    <location>
        <begin position="781"/>
        <end position="803"/>
    </location>
</feature>
<gene>
    <name evidence="3" type="ORF">FME351_LOCUS31090</name>
</gene>
<keyword evidence="2" id="KW-1133">Transmembrane helix</keyword>
<evidence type="ECO:0000313" key="4">
    <source>
        <dbReference type="Proteomes" id="UP000663869"/>
    </source>
</evidence>
<dbReference type="AlphaFoldDB" id="A0A818YI73"/>
<feature type="transmembrane region" description="Helical" evidence="2">
    <location>
        <begin position="699"/>
        <end position="724"/>
    </location>
</feature>
<dbReference type="EMBL" id="CAJNYU010004459">
    <property type="protein sequence ID" value="CAF3755541.1"/>
    <property type="molecule type" value="Genomic_DNA"/>
</dbReference>
<name>A0A818YI73_9BILA</name>
<dbReference type="Gene3D" id="3.60.10.10">
    <property type="entry name" value="Endonuclease/exonuclease/phosphatase"/>
    <property type="match status" value="1"/>
</dbReference>